<dbReference type="RefSeq" id="YP_010754771.1">
    <property type="nucleotide sequence ID" value="NC_073463.1"/>
</dbReference>
<accession>A0A5J6TMW8</accession>
<keyword evidence="1" id="KW-1133">Transmembrane helix</keyword>
<keyword evidence="3" id="KW-1185">Reference proteome</keyword>
<protein>
    <submittedName>
        <fullName evidence="2">Uncharacterized protein</fullName>
    </submittedName>
</protein>
<keyword evidence="1" id="KW-0812">Transmembrane</keyword>
<evidence type="ECO:0000256" key="1">
    <source>
        <dbReference type="SAM" id="Phobius"/>
    </source>
</evidence>
<gene>
    <name evidence="2" type="primary">43</name>
    <name evidence="2" type="ORF">SEA_IDENTITYCRISIS_43</name>
</gene>
<dbReference type="Proteomes" id="UP000326087">
    <property type="component" value="Segment"/>
</dbReference>
<reference evidence="2 3" key="1">
    <citation type="submission" date="2019-07" db="EMBL/GenBank/DDBJ databases">
        <authorList>
            <person name="Widmer J."/>
            <person name="Andre W."/>
            <person name="Castro A."/>
            <person name="Cintron J."/>
            <person name="Cintron J."/>
            <person name="Elliott S."/>
            <person name="Harel H."/>
            <person name="Hasan D."/>
            <person name="Page A."/>
            <person name="Santana M."/>
            <person name="Slobasky M."/>
            <person name="Stevens T."/>
            <person name="Vilcin V."/>
            <person name="Whitaker K."/>
            <person name="Yelvington M."/>
            <person name="Wiersma-Koch H."/>
            <person name="Douthitt C."/>
            <person name="D'Elia T."/>
            <person name="Garlena R.A."/>
            <person name="Russell D.A."/>
            <person name="Pope W.H."/>
            <person name="Jacobs-Sera D."/>
            <person name="Hatfull G.F."/>
        </authorList>
    </citation>
    <scope>NUCLEOTIDE SEQUENCE [LARGE SCALE GENOMIC DNA]</scope>
</reference>
<name>A0A5J6TMW8_9CAUD</name>
<dbReference type="GeneID" id="80019370"/>
<feature type="transmembrane region" description="Helical" evidence="1">
    <location>
        <begin position="53"/>
        <end position="71"/>
    </location>
</feature>
<dbReference type="KEGG" id="vg:80019370"/>
<evidence type="ECO:0000313" key="3">
    <source>
        <dbReference type="Proteomes" id="UP000326087"/>
    </source>
</evidence>
<proteinExistence type="predicted"/>
<keyword evidence="1" id="KW-0472">Membrane</keyword>
<dbReference type="EMBL" id="MN234184">
    <property type="protein sequence ID" value="QFG10062.1"/>
    <property type="molecule type" value="Genomic_DNA"/>
</dbReference>
<evidence type="ECO:0000313" key="2">
    <source>
        <dbReference type="EMBL" id="QFG10062.1"/>
    </source>
</evidence>
<sequence>MGWLASQEISTHNHSLQRTQGGGEVIRALCVLIAAVASGSAGAALIVGTATTFGVALAVAVAAGLGADLAGHR</sequence>
<organism evidence="2 3">
    <name type="scientific">Mycobacterium phage IdentityCrisis</name>
    <dbReference type="NCBI Taxonomy" id="2599866"/>
    <lineage>
        <taxon>Viruses</taxon>
        <taxon>Duplodnaviria</taxon>
        <taxon>Heunggongvirae</taxon>
        <taxon>Uroviricota</taxon>
        <taxon>Caudoviricetes</taxon>
        <taxon>Identitycrisisvirus</taxon>
        <taxon>Identitycrisisvirus identitycrisis</taxon>
    </lineage>
</organism>